<evidence type="ECO:0000259" key="1">
    <source>
        <dbReference type="Pfam" id="PF01593"/>
    </source>
</evidence>
<dbReference type="Gene3D" id="3.50.50.60">
    <property type="entry name" value="FAD/NAD(P)-binding domain"/>
    <property type="match status" value="2"/>
</dbReference>
<dbReference type="RefSeq" id="WP_144327233.1">
    <property type="nucleotide sequence ID" value="NZ_VJON01000002.1"/>
</dbReference>
<dbReference type="InterPro" id="IPR002937">
    <property type="entry name" value="Amino_oxidase"/>
</dbReference>
<organism evidence="2 3">
    <name type="scientific">Tepidimonas charontis</name>
    <dbReference type="NCBI Taxonomy" id="2267262"/>
    <lineage>
        <taxon>Bacteria</taxon>
        <taxon>Pseudomonadati</taxon>
        <taxon>Pseudomonadota</taxon>
        <taxon>Betaproteobacteria</taxon>
        <taxon>Burkholderiales</taxon>
        <taxon>Tepidimonas</taxon>
    </lineage>
</organism>
<dbReference type="SUPFAM" id="SSF51905">
    <property type="entry name" value="FAD/NAD(P)-binding domain"/>
    <property type="match status" value="1"/>
</dbReference>
<proteinExistence type="predicted"/>
<dbReference type="OrthoDB" id="7849608at2"/>
<comment type="caution">
    <text evidence="2">The sequence shown here is derived from an EMBL/GenBank/DDBJ whole genome shotgun (WGS) entry which is preliminary data.</text>
</comment>
<dbReference type="Gene3D" id="3.90.660.10">
    <property type="match status" value="1"/>
</dbReference>
<sequence length="458" mass="48260">MSGRRLTIVGGGWAGLAAAVAAADTGWQVTVLEAARHWGGRARRLTVRDADGAAWFLDNGQHLLIGAYTATLGLLRRLGVVPQACVQRLPLTLRTPQGDGVALPRWGAHLPAALAPLAVAVGLLGARGWTLRERLATLQVTLRWQRQGFACTPATTVADLCAPLPERVRRELFELLCVAALNTPPAQASGAVFLRVLHDALLGSTPPPYAASDLLVPRVDLGALLPDAAVAALRRRGARPLTGARAVALQHGDTDARWQVRLADGTTLSSDAVVLACPVWEAARLLAPLGADEDPIRRWCASARALTHLPIATVYLRPPPQWRWPATAPLLALRSDPASAPAQFVFWHRRMGAPSPYLAWVASAPEPALATDREALTRAVQAQARTQLGLAHTEPLLTVIEKRATFACTAGLQRPPATIAPGLMAAGDAIDGPYPATLEGAVRSGLAAAAALSAAFSV</sequence>
<dbReference type="InterPro" id="IPR017830">
    <property type="entry name" value="SQase_HpnE"/>
</dbReference>
<dbReference type="PANTHER" id="PTHR42923:SF47">
    <property type="entry name" value="BLR3003 PROTEIN"/>
    <property type="match status" value="1"/>
</dbReference>
<dbReference type="NCBIfam" id="TIGR03467">
    <property type="entry name" value="HpnE"/>
    <property type="match status" value="1"/>
</dbReference>
<reference evidence="2 3" key="1">
    <citation type="submission" date="2019-07" db="EMBL/GenBank/DDBJ databases">
        <title>Tepidimonas charontis SPSP-6 draft genome.</title>
        <authorList>
            <person name="Da Costa M.S."/>
            <person name="Froufe H.J.C."/>
            <person name="Egas C."/>
            <person name="Albuquerque L."/>
        </authorList>
    </citation>
    <scope>NUCLEOTIDE SEQUENCE [LARGE SCALE GENOMIC DNA]</scope>
    <source>
        <strain evidence="2 3">SPSP-6</strain>
    </source>
</reference>
<keyword evidence="3" id="KW-1185">Reference proteome</keyword>
<dbReference type="PANTHER" id="PTHR42923">
    <property type="entry name" value="PROTOPORPHYRINOGEN OXIDASE"/>
    <property type="match status" value="1"/>
</dbReference>
<accession>A0A554XK04</accession>
<dbReference type="Pfam" id="PF01593">
    <property type="entry name" value="Amino_oxidase"/>
    <property type="match status" value="1"/>
</dbReference>
<evidence type="ECO:0000313" key="3">
    <source>
        <dbReference type="Proteomes" id="UP000318294"/>
    </source>
</evidence>
<dbReference type="InterPro" id="IPR036188">
    <property type="entry name" value="FAD/NAD-bd_sf"/>
</dbReference>
<name>A0A554XK04_9BURK</name>
<evidence type="ECO:0000313" key="2">
    <source>
        <dbReference type="EMBL" id="TSE36149.1"/>
    </source>
</evidence>
<gene>
    <name evidence="2" type="ORF">Tchar_00199</name>
</gene>
<feature type="domain" description="Amine oxidase" evidence="1">
    <location>
        <begin position="14"/>
        <end position="452"/>
    </location>
</feature>
<dbReference type="Proteomes" id="UP000318294">
    <property type="component" value="Unassembled WGS sequence"/>
</dbReference>
<dbReference type="InterPro" id="IPR050464">
    <property type="entry name" value="Zeta_carotene_desat/Oxidored"/>
</dbReference>
<protein>
    <submittedName>
        <fullName evidence="2">HpnE: squalene-associated FAD-dependent desaturase</fullName>
    </submittedName>
</protein>
<dbReference type="GO" id="GO:0016491">
    <property type="term" value="F:oxidoreductase activity"/>
    <property type="evidence" value="ECO:0007669"/>
    <property type="project" value="InterPro"/>
</dbReference>
<dbReference type="EMBL" id="VJON01000002">
    <property type="protein sequence ID" value="TSE36149.1"/>
    <property type="molecule type" value="Genomic_DNA"/>
</dbReference>
<dbReference type="AlphaFoldDB" id="A0A554XK04"/>